<accession>A0A654TES6</accession>
<dbReference type="EMBL" id="CFOH01000861">
    <property type="protein sequence ID" value="CFE72049.1"/>
    <property type="molecule type" value="Genomic_DNA"/>
</dbReference>
<dbReference type="AlphaFoldDB" id="A0A654TES6"/>
<gene>
    <name evidence="2" type="ORF">ERS007681_03972</name>
    <name evidence="3" type="ORF">ERS007688_03700</name>
    <name evidence="4" type="ORF">ERS007739_01567</name>
</gene>
<feature type="compositionally biased region" description="Basic residues" evidence="1">
    <location>
        <begin position="18"/>
        <end position="35"/>
    </location>
</feature>
<dbReference type="Proteomes" id="UP000039021">
    <property type="component" value="Unassembled WGS sequence"/>
</dbReference>
<feature type="compositionally biased region" description="Basic and acidic residues" evidence="1">
    <location>
        <begin position="1"/>
        <end position="10"/>
    </location>
</feature>
<dbReference type="Proteomes" id="UP000048289">
    <property type="component" value="Unassembled WGS sequence"/>
</dbReference>
<evidence type="ECO:0000313" key="3">
    <source>
        <dbReference type="EMBL" id="CFE72049.1"/>
    </source>
</evidence>
<sequence>MLGRLRDHACADQVRGRPATHRHGDRMQPRRRRLPAGHVEPLCAGCHRRPGVPDRIRRLQHRIQCSASPATGTHLPRAGGRSPRQPQRCRDQGQLQRSSHRDDRHLAHTDARASDRRLDERISALCGSQRVDFQGPRRGYPHQHRRPGTAELPCRIHRTRIRLHQCAITFAASTGGFSG</sequence>
<evidence type="ECO:0000313" key="2">
    <source>
        <dbReference type="EMBL" id="CFE46061.1"/>
    </source>
</evidence>
<name>A0A654TES6_MYCTX</name>
<feature type="region of interest" description="Disordered" evidence="1">
    <location>
        <begin position="1"/>
        <end position="36"/>
    </location>
</feature>
<evidence type="ECO:0000313" key="6">
    <source>
        <dbReference type="Proteomes" id="UP000046947"/>
    </source>
</evidence>
<protein>
    <submittedName>
        <fullName evidence="2">Uncharacterized protein</fullName>
    </submittedName>
</protein>
<reference evidence="5 6" key="1">
    <citation type="submission" date="2015-03" db="EMBL/GenBank/DDBJ databases">
        <authorList>
            <consortium name="Pathogen Informatics"/>
        </authorList>
    </citation>
    <scope>NUCLEOTIDE SEQUENCE [LARGE SCALE GENOMIC DNA]</scope>
    <source>
        <strain evidence="2 7">G09901357</strain>
        <strain evidence="3 6">H09601792</strain>
        <strain evidence="5">N09902308</strain>
    </source>
</reference>
<evidence type="ECO:0000256" key="1">
    <source>
        <dbReference type="SAM" id="MobiDB-lite"/>
    </source>
</evidence>
<organism evidence="2 7">
    <name type="scientific">Mycobacterium tuberculosis</name>
    <dbReference type="NCBI Taxonomy" id="1773"/>
    <lineage>
        <taxon>Bacteria</taxon>
        <taxon>Bacillati</taxon>
        <taxon>Actinomycetota</taxon>
        <taxon>Actinomycetes</taxon>
        <taxon>Mycobacteriales</taxon>
        <taxon>Mycobacteriaceae</taxon>
        <taxon>Mycobacterium</taxon>
        <taxon>Mycobacterium tuberculosis complex</taxon>
    </lineage>
</organism>
<evidence type="ECO:0000313" key="5">
    <source>
        <dbReference type="Proteomes" id="UP000039021"/>
    </source>
</evidence>
<dbReference type="EMBL" id="CSBK01000618">
    <property type="protein sequence ID" value="COX65372.1"/>
    <property type="molecule type" value="Genomic_DNA"/>
</dbReference>
<dbReference type="Proteomes" id="UP000046947">
    <property type="component" value="Unassembled WGS sequence"/>
</dbReference>
<dbReference type="EMBL" id="CFOE01000813">
    <property type="protein sequence ID" value="CFE46061.1"/>
    <property type="molecule type" value="Genomic_DNA"/>
</dbReference>
<reference evidence="4" key="2">
    <citation type="submission" date="2015-03" db="EMBL/GenBank/DDBJ databases">
        <authorList>
            <consortium name="Pathogen Informatics"/>
            <person name="Murphy D."/>
        </authorList>
    </citation>
    <scope>NUCLEOTIDE SEQUENCE</scope>
    <source>
        <strain evidence="4">N09902308</strain>
    </source>
</reference>
<evidence type="ECO:0000313" key="7">
    <source>
        <dbReference type="Proteomes" id="UP000048289"/>
    </source>
</evidence>
<feature type="region of interest" description="Disordered" evidence="1">
    <location>
        <begin position="63"/>
        <end position="115"/>
    </location>
</feature>
<feature type="compositionally biased region" description="Basic and acidic residues" evidence="1">
    <location>
        <begin position="99"/>
        <end position="115"/>
    </location>
</feature>
<evidence type="ECO:0000313" key="4">
    <source>
        <dbReference type="EMBL" id="COX65372.1"/>
    </source>
</evidence>
<proteinExistence type="predicted"/>